<organism evidence="2 3">
    <name type="scientific">Portunus trituberculatus</name>
    <name type="common">Swimming crab</name>
    <name type="synonym">Neptunus trituberculatus</name>
    <dbReference type="NCBI Taxonomy" id="210409"/>
    <lineage>
        <taxon>Eukaryota</taxon>
        <taxon>Metazoa</taxon>
        <taxon>Ecdysozoa</taxon>
        <taxon>Arthropoda</taxon>
        <taxon>Crustacea</taxon>
        <taxon>Multicrustacea</taxon>
        <taxon>Malacostraca</taxon>
        <taxon>Eumalacostraca</taxon>
        <taxon>Eucarida</taxon>
        <taxon>Decapoda</taxon>
        <taxon>Pleocyemata</taxon>
        <taxon>Brachyura</taxon>
        <taxon>Eubrachyura</taxon>
        <taxon>Portunoidea</taxon>
        <taxon>Portunidae</taxon>
        <taxon>Portuninae</taxon>
        <taxon>Portunus</taxon>
    </lineage>
</organism>
<protein>
    <submittedName>
        <fullName evidence="2">Uncharacterized protein</fullName>
    </submittedName>
</protein>
<gene>
    <name evidence="2" type="ORF">E2C01_009524</name>
</gene>
<dbReference type="AlphaFoldDB" id="A0A5B7D610"/>
<evidence type="ECO:0000313" key="3">
    <source>
        <dbReference type="Proteomes" id="UP000324222"/>
    </source>
</evidence>
<feature type="compositionally biased region" description="Polar residues" evidence="1">
    <location>
        <begin position="1"/>
        <end position="14"/>
    </location>
</feature>
<sequence>MKDMQQLSGVNEGSSAGDVVDDHKGVSPGENIAEICYYDCERYSTVHPACQGDCKVDRDECRHLDRQNQRQGSRPVQTRLQQWKTAKNLTGLTHYI</sequence>
<comment type="caution">
    <text evidence="2">The sequence shown here is derived from an EMBL/GenBank/DDBJ whole genome shotgun (WGS) entry which is preliminary data.</text>
</comment>
<feature type="region of interest" description="Disordered" evidence="1">
    <location>
        <begin position="1"/>
        <end position="26"/>
    </location>
</feature>
<dbReference type="Proteomes" id="UP000324222">
    <property type="component" value="Unassembled WGS sequence"/>
</dbReference>
<dbReference type="EMBL" id="VSRR010000527">
    <property type="protein sequence ID" value="MPC16693.1"/>
    <property type="molecule type" value="Genomic_DNA"/>
</dbReference>
<name>A0A5B7D610_PORTR</name>
<accession>A0A5B7D610</accession>
<reference evidence="2 3" key="1">
    <citation type="submission" date="2019-05" db="EMBL/GenBank/DDBJ databases">
        <title>Another draft genome of Portunus trituberculatus and its Hox gene families provides insights of decapod evolution.</title>
        <authorList>
            <person name="Jeong J.-H."/>
            <person name="Song I."/>
            <person name="Kim S."/>
            <person name="Choi T."/>
            <person name="Kim D."/>
            <person name="Ryu S."/>
            <person name="Kim W."/>
        </authorList>
    </citation>
    <scope>NUCLEOTIDE SEQUENCE [LARGE SCALE GENOMIC DNA]</scope>
    <source>
        <tissue evidence="2">Muscle</tissue>
    </source>
</reference>
<proteinExistence type="predicted"/>
<evidence type="ECO:0000313" key="2">
    <source>
        <dbReference type="EMBL" id="MPC16693.1"/>
    </source>
</evidence>
<keyword evidence="3" id="KW-1185">Reference proteome</keyword>
<evidence type="ECO:0000256" key="1">
    <source>
        <dbReference type="SAM" id="MobiDB-lite"/>
    </source>
</evidence>